<feature type="compositionally biased region" description="Basic and acidic residues" evidence="1">
    <location>
        <begin position="121"/>
        <end position="138"/>
    </location>
</feature>
<feature type="compositionally biased region" description="Basic and acidic residues" evidence="1">
    <location>
        <begin position="94"/>
        <end position="103"/>
    </location>
</feature>
<keyword evidence="3" id="KW-1185">Reference proteome</keyword>
<evidence type="ECO:0000256" key="1">
    <source>
        <dbReference type="SAM" id="MobiDB-lite"/>
    </source>
</evidence>
<proteinExistence type="predicted"/>
<protein>
    <submittedName>
        <fullName evidence="2">Uncharacterized protein</fullName>
    </submittedName>
</protein>
<organism evidence="2 3">
    <name type="scientific">Austropuccinia psidii MF-1</name>
    <dbReference type="NCBI Taxonomy" id="1389203"/>
    <lineage>
        <taxon>Eukaryota</taxon>
        <taxon>Fungi</taxon>
        <taxon>Dikarya</taxon>
        <taxon>Basidiomycota</taxon>
        <taxon>Pucciniomycotina</taxon>
        <taxon>Pucciniomycetes</taxon>
        <taxon>Pucciniales</taxon>
        <taxon>Sphaerophragmiaceae</taxon>
        <taxon>Austropuccinia</taxon>
    </lineage>
</organism>
<name>A0A9Q3F5K8_9BASI</name>
<reference evidence="2" key="1">
    <citation type="submission" date="2021-03" db="EMBL/GenBank/DDBJ databases">
        <title>Draft genome sequence of rust myrtle Austropuccinia psidii MF-1, a brazilian biotype.</title>
        <authorList>
            <person name="Quecine M.C."/>
            <person name="Pachon D.M.R."/>
            <person name="Bonatelli M.L."/>
            <person name="Correr F.H."/>
            <person name="Franceschini L.M."/>
            <person name="Leite T.F."/>
            <person name="Margarido G.R.A."/>
            <person name="Almeida C.A."/>
            <person name="Ferrarezi J.A."/>
            <person name="Labate C.A."/>
        </authorList>
    </citation>
    <scope>NUCLEOTIDE SEQUENCE</scope>
    <source>
        <strain evidence="2">MF-1</strain>
    </source>
</reference>
<dbReference type="Proteomes" id="UP000765509">
    <property type="component" value="Unassembled WGS sequence"/>
</dbReference>
<evidence type="ECO:0000313" key="3">
    <source>
        <dbReference type="Proteomes" id="UP000765509"/>
    </source>
</evidence>
<dbReference type="AlphaFoldDB" id="A0A9Q3F5K8"/>
<accession>A0A9Q3F5K8</accession>
<feature type="region of interest" description="Disordered" evidence="1">
    <location>
        <begin position="77"/>
        <end position="103"/>
    </location>
</feature>
<dbReference type="EMBL" id="AVOT02038142">
    <property type="protein sequence ID" value="MBW0532939.1"/>
    <property type="molecule type" value="Genomic_DNA"/>
</dbReference>
<comment type="caution">
    <text evidence="2">The sequence shown here is derived from an EMBL/GenBank/DDBJ whole genome shotgun (WGS) entry which is preliminary data.</text>
</comment>
<gene>
    <name evidence="2" type="ORF">O181_072654</name>
</gene>
<feature type="region of interest" description="Disordered" evidence="1">
    <location>
        <begin position="121"/>
        <end position="154"/>
    </location>
</feature>
<sequence>MKLLLIEVKVTPPPNEMYLDEDIQVINPKDKSVRPEERNKWRIPELPSVPKGSSGNIPVSVQEIVYGRKEELVGSCSQPVDKEKELISSSKGDLGPRKDQKFSEGLETYVLKRKIPGYKSLVEKPKHFDSGQEERAGPKEGQQPCGGSSRLLKQ</sequence>
<evidence type="ECO:0000313" key="2">
    <source>
        <dbReference type="EMBL" id="MBW0532939.1"/>
    </source>
</evidence>